<dbReference type="InParanoid" id="D8SFC0"/>
<dbReference type="EMBL" id="GL377617">
    <property type="protein sequence ID" value="EFJ16810.1"/>
    <property type="molecule type" value="Genomic_DNA"/>
</dbReference>
<feature type="transmembrane region" description="Helical" evidence="9">
    <location>
        <begin position="89"/>
        <end position="110"/>
    </location>
</feature>
<dbReference type="Pfam" id="PF04504">
    <property type="entry name" value="GeBP-like_DBD"/>
    <property type="match status" value="1"/>
</dbReference>
<evidence type="ECO:0000256" key="3">
    <source>
        <dbReference type="ARBA" id="ARBA00010820"/>
    </source>
</evidence>
<sequence>MDHMAMAPMSFFWHIKFTLLFPGWVPDTPLLYALTLIFAVVFAIAHEWIAAKRSTILAPSPSPNAYSAPDLEKGASSDEDPARNPPKSIVAIVLAVVIHGAYVITSYLLMMMVMTFNAGIFIAVMLLSSINGCFNLSWPLGKFPEIPNRRCRAARLLLCMAERERFYFLALICGRGLGGTARRARDIHKELLSVMSRHADSDDSSNEGSGTDSEEDQKPDEMSSRSEGSSESDSGDETEETESRYMVQKNDPGDKRTREDLAAVEPAAKKLKTLGGGGVRPTIPTKCDSQIKTLPANRTVATAKTPPVKKPVDPLPKKPGEAQAKKKEPEKEPTPKKTPQNWSSEDEIELISRILSDMKTGIRPPKRGSRGDNYHYWGDLLEACRSKFITDWSKEQLYDKYRRIKMRYDEMVKKERSEGITALKFKNPGEEKVYKLWKEIYDMQEQEESEPPSAVKPDANKKTRTPPPLKSSEDDTKKDVASTSKKPKPPAAAARQEPKQNGSVGEQRQQQQQPQSPPPPQAERNLTVAAMNELQKKSNAALSEMQGKIDEIMNDFHARSQGMVQEAVKGAGGKAEWLNEWLTFSMARGSATPFFGMEMLGGIGTGWIGGPWDGSSPAAMKLKEHWLKQQEDELRVMEQRVRLLQDLCRHQQELLKARGH</sequence>
<feature type="domain" description="Glabrous enhancer-binding protein-like DBD" evidence="10">
    <location>
        <begin position="340"/>
        <end position="442"/>
    </location>
</feature>
<dbReference type="Gramene" id="EFJ16810">
    <property type="protein sequence ID" value="EFJ16810"/>
    <property type="gene ID" value="SELMODRAFT_445063"/>
</dbReference>
<dbReference type="InterPro" id="IPR007274">
    <property type="entry name" value="Cop_transporter"/>
</dbReference>
<evidence type="ECO:0000313" key="11">
    <source>
        <dbReference type="EMBL" id="EFJ16810.1"/>
    </source>
</evidence>
<evidence type="ECO:0000256" key="7">
    <source>
        <dbReference type="ARBA" id="ARBA00023136"/>
    </source>
</evidence>
<evidence type="ECO:0000259" key="10">
    <source>
        <dbReference type="Pfam" id="PF04504"/>
    </source>
</evidence>
<comment type="subcellular location">
    <subcellularLocation>
        <location evidence="1">Membrane</location>
        <topology evidence="1">Multi-pass membrane protein</topology>
    </subcellularLocation>
</comment>
<dbReference type="PANTHER" id="PTHR12483">
    <property type="entry name" value="SOLUTE CARRIER FAMILY 31 COPPER TRANSPORTERS"/>
    <property type="match status" value="1"/>
</dbReference>
<name>D8SFC0_SELML</name>
<evidence type="ECO:0000256" key="6">
    <source>
        <dbReference type="ARBA" id="ARBA00022989"/>
    </source>
</evidence>
<dbReference type="GO" id="GO:0005886">
    <property type="term" value="C:plasma membrane"/>
    <property type="evidence" value="ECO:0000318"/>
    <property type="project" value="GO_Central"/>
</dbReference>
<feature type="compositionally biased region" description="Basic and acidic residues" evidence="8">
    <location>
        <begin position="310"/>
        <end position="335"/>
    </location>
</feature>
<dbReference type="KEGG" id="smo:SELMODRAFT_445063"/>
<dbReference type="Pfam" id="PF04145">
    <property type="entry name" value="Ctr"/>
    <property type="match status" value="1"/>
</dbReference>
<feature type="transmembrane region" description="Helical" evidence="9">
    <location>
        <begin position="116"/>
        <end position="140"/>
    </location>
</feature>
<dbReference type="GO" id="GO:0005375">
    <property type="term" value="F:copper ion transmembrane transporter activity"/>
    <property type="evidence" value="ECO:0000318"/>
    <property type="project" value="GO_Central"/>
</dbReference>
<comment type="similarity">
    <text evidence="2">Belongs to the copper transporter (Ctr) (TC 1.A.56) family. SLC31A subfamily.</text>
</comment>
<feature type="region of interest" description="Disordered" evidence="8">
    <location>
        <begin position="444"/>
        <end position="523"/>
    </location>
</feature>
<keyword evidence="4 9" id="KW-0812">Transmembrane</keyword>
<evidence type="ECO:0000256" key="1">
    <source>
        <dbReference type="ARBA" id="ARBA00004141"/>
    </source>
</evidence>
<gene>
    <name evidence="11" type="ORF">SELMODRAFT_445063</name>
</gene>
<protein>
    <recommendedName>
        <fullName evidence="10">Glabrous enhancer-binding protein-like DBD domain-containing protein</fullName>
    </recommendedName>
</protein>
<keyword evidence="7 9" id="KW-0472">Membrane</keyword>
<dbReference type="HOGENOM" id="CLU_439036_0_0_1"/>
<reference evidence="11 12" key="1">
    <citation type="journal article" date="2011" name="Science">
        <title>The Selaginella genome identifies genetic changes associated with the evolution of vascular plants.</title>
        <authorList>
            <person name="Banks J.A."/>
            <person name="Nishiyama T."/>
            <person name="Hasebe M."/>
            <person name="Bowman J.L."/>
            <person name="Gribskov M."/>
            <person name="dePamphilis C."/>
            <person name="Albert V.A."/>
            <person name="Aono N."/>
            <person name="Aoyama T."/>
            <person name="Ambrose B.A."/>
            <person name="Ashton N.W."/>
            <person name="Axtell M.J."/>
            <person name="Barker E."/>
            <person name="Barker M.S."/>
            <person name="Bennetzen J.L."/>
            <person name="Bonawitz N.D."/>
            <person name="Chapple C."/>
            <person name="Cheng C."/>
            <person name="Correa L.G."/>
            <person name="Dacre M."/>
            <person name="DeBarry J."/>
            <person name="Dreyer I."/>
            <person name="Elias M."/>
            <person name="Engstrom E.M."/>
            <person name="Estelle M."/>
            <person name="Feng L."/>
            <person name="Finet C."/>
            <person name="Floyd S.K."/>
            <person name="Frommer W.B."/>
            <person name="Fujita T."/>
            <person name="Gramzow L."/>
            <person name="Gutensohn M."/>
            <person name="Harholt J."/>
            <person name="Hattori M."/>
            <person name="Heyl A."/>
            <person name="Hirai T."/>
            <person name="Hiwatashi Y."/>
            <person name="Ishikawa M."/>
            <person name="Iwata M."/>
            <person name="Karol K.G."/>
            <person name="Koehler B."/>
            <person name="Kolukisaoglu U."/>
            <person name="Kubo M."/>
            <person name="Kurata T."/>
            <person name="Lalonde S."/>
            <person name="Li K."/>
            <person name="Li Y."/>
            <person name="Litt A."/>
            <person name="Lyons E."/>
            <person name="Manning G."/>
            <person name="Maruyama T."/>
            <person name="Michael T.P."/>
            <person name="Mikami K."/>
            <person name="Miyazaki S."/>
            <person name="Morinaga S."/>
            <person name="Murata T."/>
            <person name="Mueller-Roeber B."/>
            <person name="Nelson D.R."/>
            <person name="Obara M."/>
            <person name="Oguri Y."/>
            <person name="Olmstead R.G."/>
            <person name="Onodera N."/>
            <person name="Petersen B.L."/>
            <person name="Pils B."/>
            <person name="Prigge M."/>
            <person name="Rensing S.A."/>
            <person name="Riano-Pachon D.M."/>
            <person name="Roberts A.W."/>
            <person name="Sato Y."/>
            <person name="Scheller H.V."/>
            <person name="Schulz B."/>
            <person name="Schulz C."/>
            <person name="Shakirov E.V."/>
            <person name="Shibagaki N."/>
            <person name="Shinohara N."/>
            <person name="Shippen D.E."/>
            <person name="Soerensen I."/>
            <person name="Sotooka R."/>
            <person name="Sugimoto N."/>
            <person name="Sugita M."/>
            <person name="Sumikawa N."/>
            <person name="Tanurdzic M."/>
            <person name="Theissen G."/>
            <person name="Ulvskov P."/>
            <person name="Wakazuki S."/>
            <person name="Weng J.K."/>
            <person name="Willats W.W."/>
            <person name="Wipf D."/>
            <person name="Wolf P.G."/>
            <person name="Yang L."/>
            <person name="Zimmer A.D."/>
            <person name="Zhu Q."/>
            <person name="Mitros T."/>
            <person name="Hellsten U."/>
            <person name="Loque D."/>
            <person name="Otillar R."/>
            <person name="Salamov A."/>
            <person name="Schmutz J."/>
            <person name="Shapiro H."/>
            <person name="Lindquist E."/>
            <person name="Lucas S."/>
            <person name="Rokhsar D."/>
            <person name="Grigoriev I.V."/>
        </authorList>
    </citation>
    <scope>NUCLEOTIDE SEQUENCE [LARGE SCALE GENOMIC DNA]</scope>
</reference>
<evidence type="ECO:0000256" key="8">
    <source>
        <dbReference type="SAM" id="MobiDB-lite"/>
    </source>
</evidence>
<dbReference type="Proteomes" id="UP000001514">
    <property type="component" value="Unassembled WGS sequence"/>
</dbReference>
<keyword evidence="12" id="KW-1185">Reference proteome</keyword>
<keyword evidence="5" id="KW-0187">Copper transport</keyword>
<evidence type="ECO:0000313" key="12">
    <source>
        <dbReference type="Proteomes" id="UP000001514"/>
    </source>
</evidence>
<feature type="compositionally biased region" description="Basic and acidic residues" evidence="8">
    <location>
        <begin position="471"/>
        <end position="480"/>
    </location>
</feature>
<evidence type="ECO:0000256" key="9">
    <source>
        <dbReference type="SAM" id="Phobius"/>
    </source>
</evidence>
<evidence type="ECO:0000256" key="5">
    <source>
        <dbReference type="ARBA" id="ARBA00022796"/>
    </source>
</evidence>
<keyword evidence="6 9" id="KW-1133">Transmembrane helix</keyword>
<dbReference type="eggNOG" id="KOG3386">
    <property type="taxonomic scope" value="Eukaryota"/>
</dbReference>
<keyword evidence="5" id="KW-0813">Transport</keyword>
<keyword evidence="5" id="KW-0406">Ion transport</keyword>
<feature type="transmembrane region" description="Helical" evidence="9">
    <location>
        <begin position="30"/>
        <end position="50"/>
    </location>
</feature>
<organism evidence="12">
    <name type="scientific">Selaginella moellendorffii</name>
    <name type="common">Spikemoss</name>
    <dbReference type="NCBI Taxonomy" id="88036"/>
    <lineage>
        <taxon>Eukaryota</taxon>
        <taxon>Viridiplantae</taxon>
        <taxon>Streptophyta</taxon>
        <taxon>Embryophyta</taxon>
        <taxon>Tracheophyta</taxon>
        <taxon>Lycopodiopsida</taxon>
        <taxon>Selaginellales</taxon>
        <taxon>Selaginellaceae</taxon>
        <taxon>Selaginella</taxon>
    </lineage>
</organism>
<feature type="region of interest" description="Disordered" evidence="8">
    <location>
        <begin position="196"/>
        <end position="259"/>
    </location>
</feature>
<dbReference type="OMA" id="HKGRHES"/>
<keyword evidence="5" id="KW-0186">Copper</keyword>
<evidence type="ECO:0000256" key="2">
    <source>
        <dbReference type="ARBA" id="ARBA00006921"/>
    </source>
</evidence>
<comment type="similarity">
    <text evidence="3">Belongs to the GeBP family.</text>
</comment>
<dbReference type="PANTHER" id="PTHR12483:SF27">
    <property type="entry name" value="COPPER TRANSPORT PROTEIN CTR1"/>
    <property type="match status" value="1"/>
</dbReference>
<evidence type="ECO:0000256" key="4">
    <source>
        <dbReference type="ARBA" id="ARBA00022692"/>
    </source>
</evidence>
<accession>D8SFC0</accession>
<dbReference type="AlphaFoldDB" id="D8SFC0"/>
<dbReference type="InterPro" id="IPR053932">
    <property type="entry name" value="GeBP-like_DBD"/>
</dbReference>
<proteinExistence type="inferred from homology"/>
<feature type="region of interest" description="Disordered" evidence="8">
    <location>
        <begin position="294"/>
        <end position="347"/>
    </location>
</feature>